<dbReference type="InterPro" id="IPR036282">
    <property type="entry name" value="Glutathione-S-Trfase_C_sf"/>
</dbReference>
<dbReference type="STRING" id="1285242.A6A04_11940"/>
<dbReference type="Gene3D" id="3.40.30.10">
    <property type="entry name" value="Glutaredoxin"/>
    <property type="match status" value="1"/>
</dbReference>
<name>A0A178MXZ8_9PROT</name>
<reference evidence="2 3" key="1">
    <citation type="submission" date="2016-04" db="EMBL/GenBank/DDBJ databases">
        <title>Draft genome sequence of freshwater magnetotactic bacteria Magnetospirillum marisnigri SP-1 and Magnetospirillum moscoviense BB-1.</title>
        <authorList>
            <person name="Koziaeva V."/>
            <person name="Dziuba M.V."/>
            <person name="Ivanov T.M."/>
            <person name="Kuznetsov B."/>
            <person name="Grouzdev D.S."/>
        </authorList>
    </citation>
    <scope>NUCLEOTIDE SEQUENCE [LARGE SCALE GENOMIC DNA]</scope>
    <source>
        <strain evidence="2 3">SP-1</strain>
    </source>
</reference>
<dbReference type="InterPro" id="IPR040079">
    <property type="entry name" value="Glutathione_S-Trfase"/>
</dbReference>
<comment type="caution">
    <text evidence="2">The sequence shown here is derived from an EMBL/GenBank/DDBJ whole genome shotgun (WGS) entry which is preliminary data.</text>
</comment>
<dbReference type="GO" id="GO:0006749">
    <property type="term" value="P:glutathione metabolic process"/>
    <property type="evidence" value="ECO:0007669"/>
    <property type="project" value="TreeGrafter"/>
</dbReference>
<dbReference type="PROSITE" id="PS50404">
    <property type="entry name" value="GST_NTER"/>
    <property type="match status" value="1"/>
</dbReference>
<dbReference type="Gene3D" id="1.20.1050.10">
    <property type="match status" value="1"/>
</dbReference>
<evidence type="ECO:0000259" key="1">
    <source>
        <dbReference type="PROSITE" id="PS50404"/>
    </source>
</evidence>
<dbReference type="FunFam" id="3.40.30.10:FF:000206">
    <property type="entry name" value="Probable glutathione S-transferase"/>
    <property type="match status" value="1"/>
</dbReference>
<dbReference type="SUPFAM" id="SSF52833">
    <property type="entry name" value="Thioredoxin-like"/>
    <property type="match status" value="1"/>
</dbReference>
<dbReference type="SFLD" id="SFLDG00358">
    <property type="entry name" value="Main_(cytGST)"/>
    <property type="match status" value="1"/>
</dbReference>
<dbReference type="Pfam" id="PF13409">
    <property type="entry name" value="GST_N_2"/>
    <property type="match status" value="1"/>
</dbReference>
<dbReference type="SUPFAM" id="SSF47616">
    <property type="entry name" value="GST C-terminal domain-like"/>
    <property type="match status" value="1"/>
</dbReference>
<dbReference type="RefSeq" id="WP_068489557.1">
    <property type="nucleotide sequence ID" value="NZ_LWQT01000028.1"/>
</dbReference>
<keyword evidence="2" id="KW-0808">Transferase</keyword>
<dbReference type="PANTHER" id="PTHR42673:SF4">
    <property type="entry name" value="MALEYLACETOACETATE ISOMERASE"/>
    <property type="match status" value="1"/>
</dbReference>
<evidence type="ECO:0000313" key="3">
    <source>
        <dbReference type="Proteomes" id="UP000078428"/>
    </source>
</evidence>
<dbReference type="SFLD" id="SFLDS00019">
    <property type="entry name" value="Glutathione_Transferase_(cytos"/>
    <property type="match status" value="1"/>
</dbReference>
<dbReference type="GO" id="GO:0004364">
    <property type="term" value="F:glutathione transferase activity"/>
    <property type="evidence" value="ECO:0007669"/>
    <property type="project" value="TreeGrafter"/>
</dbReference>
<organism evidence="2 3">
    <name type="scientific">Paramagnetospirillum marisnigri</name>
    <dbReference type="NCBI Taxonomy" id="1285242"/>
    <lineage>
        <taxon>Bacteria</taxon>
        <taxon>Pseudomonadati</taxon>
        <taxon>Pseudomonadota</taxon>
        <taxon>Alphaproteobacteria</taxon>
        <taxon>Rhodospirillales</taxon>
        <taxon>Magnetospirillaceae</taxon>
        <taxon>Paramagnetospirillum</taxon>
    </lineage>
</organism>
<dbReference type="InterPro" id="IPR004045">
    <property type="entry name" value="Glutathione_S-Trfase_N"/>
</dbReference>
<evidence type="ECO:0000313" key="2">
    <source>
        <dbReference type="EMBL" id="OAN54630.1"/>
    </source>
</evidence>
<keyword evidence="3" id="KW-1185">Reference proteome</keyword>
<dbReference type="OrthoDB" id="9799538at2"/>
<dbReference type="GO" id="GO:0006559">
    <property type="term" value="P:L-phenylalanine catabolic process"/>
    <property type="evidence" value="ECO:0007669"/>
    <property type="project" value="TreeGrafter"/>
</dbReference>
<dbReference type="Pfam" id="PF13410">
    <property type="entry name" value="GST_C_2"/>
    <property type="match status" value="1"/>
</dbReference>
<dbReference type="EMBL" id="LWQT01000028">
    <property type="protein sequence ID" value="OAN54630.1"/>
    <property type="molecule type" value="Genomic_DNA"/>
</dbReference>
<proteinExistence type="predicted"/>
<feature type="domain" description="GST N-terminal" evidence="1">
    <location>
        <begin position="1"/>
        <end position="83"/>
    </location>
</feature>
<dbReference type="GO" id="GO:0016034">
    <property type="term" value="F:maleylacetoacetate isomerase activity"/>
    <property type="evidence" value="ECO:0007669"/>
    <property type="project" value="TreeGrafter"/>
</dbReference>
<gene>
    <name evidence="2" type="ORF">A6A04_11940</name>
</gene>
<sequence length="210" mass="23074">MALTLVIGTKRWSTWSLRPWLALKVARIPFAEVEIALRQPETKAQILEWSPSGKVPLLDDDGFKVWDSLAICEYLADRFPEAGLWPEDAQARAVARCVSAEMHSGFMPLRRDCSMDVLADLPLAEINDEVKADIARIDAIWTDCRAHFGGRGEGGGGPFLFGRFSIADAMFAPVASRVRTYHLPVGAVSAAYVDAILGMAEVREWIAGAK</sequence>
<dbReference type="PANTHER" id="PTHR42673">
    <property type="entry name" value="MALEYLACETOACETATE ISOMERASE"/>
    <property type="match status" value="1"/>
</dbReference>
<dbReference type="CDD" id="cd03043">
    <property type="entry name" value="GST_N_1"/>
    <property type="match status" value="1"/>
</dbReference>
<dbReference type="AlphaFoldDB" id="A0A178MXZ8"/>
<protein>
    <submittedName>
        <fullName evidence="2">Glutathione S-transferase</fullName>
    </submittedName>
</protein>
<dbReference type="InterPro" id="IPR036249">
    <property type="entry name" value="Thioredoxin-like_sf"/>
</dbReference>
<accession>A0A178MXZ8</accession>
<dbReference type="Proteomes" id="UP000078428">
    <property type="component" value="Unassembled WGS sequence"/>
</dbReference>
<dbReference type="CDD" id="cd03194">
    <property type="entry name" value="GST_C_3"/>
    <property type="match status" value="1"/>
</dbReference>